<protein>
    <submittedName>
        <fullName evidence="1">Uncharacterized protein</fullName>
    </submittedName>
</protein>
<sequence length="158" mass="17478">MLEVLLPTWKLTTYVNVARTLVGEHGTHRQRSLSLTGPLSHSADWTEELERRLRGREAEGGGSGEYLGYRGGGSQPICATRRSSCGQVSLCAFQDVFTGRTLLERLFLQQQQEEPEEAERLCSKILAMGLLLPFTDCFREQLGGSTVQIPSTASAKFD</sequence>
<accession>A0ABV0ZSH1</accession>
<evidence type="ECO:0000313" key="1">
    <source>
        <dbReference type="EMBL" id="MEQ2308865.1"/>
    </source>
</evidence>
<keyword evidence="2" id="KW-1185">Reference proteome</keyword>
<name>A0ABV0ZSH1_9TELE</name>
<gene>
    <name evidence="1" type="ORF">AMECASPLE_032704</name>
</gene>
<dbReference type="EMBL" id="JAHRIP010070120">
    <property type="protein sequence ID" value="MEQ2308865.1"/>
    <property type="molecule type" value="Genomic_DNA"/>
</dbReference>
<dbReference type="Proteomes" id="UP001469553">
    <property type="component" value="Unassembled WGS sequence"/>
</dbReference>
<reference evidence="1 2" key="1">
    <citation type="submission" date="2021-06" db="EMBL/GenBank/DDBJ databases">
        <authorList>
            <person name="Palmer J.M."/>
        </authorList>
    </citation>
    <scope>NUCLEOTIDE SEQUENCE [LARGE SCALE GENOMIC DNA]</scope>
    <source>
        <strain evidence="1 2">AS_MEX2019</strain>
        <tissue evidence="1">Muscle</tissue>
    </source>
</reference>
<organism evidence="1 2">
    <name type="scientific">Ameca splendens</name>
    <dbReference type="NCBI Taxonomy" id="208324"/>
    <lineage>
        <taxon>Eukaryota</taxon>
        <taxon>Metazoa</taxon>
        <taxon>Chordata</taxon>
        <taxon>Craniata</taxon>
        <taxon>Vertebrata</taxon>
        <taxon>Euteleostomi</taxon>
        <taxon>Actinopterygii</taxon>
        <taxon>Neopterygii</taxon>
        <taxon>Teleostei</taxon>
        <taxon>Neoteleostei</taxon>
        <taxon>Acanthomorphata</taxon>
        <taxon>Ovalentaria</taxon>
        <taxon>Atherinomorphae</taxon>
        <taxon>Cyprinodontiformes</taxon>
        <taxon>Goodeidae</taxon>
        <taxon>Ameca</taxon>
    </lineage>
</organism>
<proteinExistence type="predicted"/>
<comment type="caution">
    <text evidence="1">The sequence shown here is derived from an EMBL/GenBank/DDBJ whole genome shotgun (WGS) entry which is preliminary data.</text>
</comment>
<feature type="non-terminal residue" evidence="1">
    <location>
        <position position="158"/>
    </location>
</feature>
<evidence type="ECO:0000313" key="2">
    <source>
        <dbReference type="Proteomes" id="UP001469553"/>
    </source>
</evidence>